<keyword evidence="6 14" id="KW-0547">Nucleotide-binding</keyword>
<dbReference type="UniPathway" id="UPA00945">
    <property type="reaction ID" value="UER00908"/>
</dbReference>
<dbReference type="EC" id="6.4.1.3" evidence="3"/>
<dbReference type="SUPFAM" id="SSF51230">
    <property type="entry name" value="Single hybrid motif"/>
    <property type="match status" value="1"/>
</dbReference>
<dbReference type="InterPro" id="IPR032675">
    <property type="entry name" value="LRR_dom_sf"/>
</dbReference>
<dbReference type="Pfam" id="PF02786">
    <property type="entry name" value="CPSase_L_D2"/>
    <property type="match status" value="1"/>
</dbReference>
<dbReference type="GO" id="GO:0005739">
    <property type="term" value="C:mitochondrion"/>
    <property type="evidence" value="ECO:0007669"/>
    <property type="project" value="TreeGrafter"/>
</dbReference>
<keyword evidence="21" id="KW-1185">Reference proteome</keyword>
<evidence type="ECO:0000256" key="2">
    <source>
        <dbReference type="ARBA" id="ARBA00005060"/>
    </source>
</evidence>
<keyword evidence="9" id="KW-0442">Lipid degradation</keyword>
<comment type="pathway">
    <text evidence="2">Metabolic intermediate metabolism; propanoyl-CoA degradation; succinyl-CoA from propanoyl-CoA: step 1/3.</text>
</comment>
<gene>
    <name evidence="19" type="ORF">GPM918_LOCUS8869</name>
    <name evidence="20" type="ORF">SRO942_LOCUS8870</name>
</gene>
<dbReference type="InterPro" id="IPR016185">
    <property type="entry name" value="PreATP-grasp_dom_sf"/>
</dbReference>
<dbReference type="GO" id="GO:0005524">
    <property type="term" value="F:ATP binding"/>
    <property type="evidence" value="ECO:0007669"/>
    <property type="project" value="UniProtKB-UniRule"/>
</dbReference>
<dbReference type="FunFam" id="3.30.470.20:FF:000028">
    <property type="entry name" value="Methylcrotonoyl-CoA carboxylase subunit alpha, mitochondrial"/>
    <property type="match status" value="1"/>
</dbReference>
<evidence type="ECO:0000256" key="5">
    <source>
        <dbReference type="ARBA" id="ARBA00022723"/>
    </source>
</evidence>
<keyword evidence="4" id="KW-0436">Ligase</keyword>
<dbReference type="Gene3D" id="3.80.10.10">
    <property type="entry name" value="Ribonuclease Inhibitor"/>
    <property type="match status" value="1"/>
</dbReference>
<dbReference type="PROSITE" id="PS00867">
    <property type="entry name" value="CPSASE_2"/>
    <property type="match status" value="1"/>
</dbReference>
<comment type="catalytic activity">
    <reaction evidence="13">
        <text>propanoyl-CoA + hydrogencarbonate + ATP = (S)-methylmalonyl-CoA + ADP + phosphate + H(+)</text>
        <dbReference type="Rhea" id="RHEA:23720"/>
        <dbReference type="ChEBI" id="CHEBI:15378"/>
        <dbReference type="ChEBI" id="CHEBI:17544"/>
        <dbReference type="ChEBI" id="CHEBI:30616"/>
        <dbReference type="ChEBI" id="CHEBI:43474"/>
        <dbReference type="ChEBI" id="CHEBI:57327"/>
        <dbReference type="ChEBI" id="CHEBI:57392"/>
        <dbReference type="ChEBI" id="CHEBI:456216"/>
        <dbReference type="EC" id="6.4.1.3"/>
    </reaction>
    <physiologicalReaction direction="left-to-right" evidence="13">
        <dbReference type="Rhea" id="RHEA:23721"/>
    </physiologicalReaction>
</comment>
<dbReference type="PANTHER" id="PTHR18866:SF33">
    <property type="entry name" value="METHYLCROTONOYL-COA CARBOXYLASE SUBUNIT ALPHA, MITOCHONDRIAL-RELATED"/>
    <property type="match status" value="1"/>
</dbReference>
<dbReference type="InterPro" id="IPR011053">
    <property type="entry name" value="Single_hybrid_motif"/>
</dbReference>
<feature type="region of interest" description="Disordered" evidence="15">
    <location>
        <begin position="732"/>
        <end position="752"/>
    </location>
</feature>
<dbReference type="InterPro" id="IPR011761">
    <property type="entry name" value="ATP-grasp"/>
</dbReference>
<reference evidence="19" key="1">
    <citation type="submission" date="2021-02" db="EMBL/GenBank/DDBJ databases">
        <authorList>
            <person name="Nowell W R."/>
        </authorList>
    </citation>
    <scope>NUCLEOTIDE SEQUENCE</scope>
</reference>
<evidence type="ECO:0000256" key="4">
    <source>
        <dbReference type="ARBA" id="ARBA00022598"/>
    </source>
</evidence>
<evidence type="ECO:0000256" key="10">
    <source>
        <dbReference type="ARBA" id="ARBA00023098"/>
    </source>
</evidence>
<proteinExistence type="predicted"/>
<dbReference type="EMBL" id="CAJNOQ010001596">
    <property type="protein sequence ID" value="CAF0905570.1"/>
    <property type="molecule type" value="Genomic_DNA"/>
</dbReference>
<keyword evidence="5" id="KW-0479">Metal-binding</keyword>
<evidence type="ECO:0000256" key="3">
    <source>
        <dbReference type="ARBA" id="ARBA00013050"/>
    </source>
</evidence>
<dbReference type="PROSITE" id="PS50979">
    <property type="entry name" value="BC"/>
    <property type="match status" value="1"/>
</dbReference>
<dbReference type="InterPro" id="IPR000089">
    <property type="entry name" value="Biotin_lipoyl"/>
</dbReference>
<protein>
    <recommendedName>
        <fullName evidence="3">propionyl-CoA carboxylase</fullName>
        <ecNumber evidence="3">6.4.1.3</ecNumber>
    </recommendedName>
</protein>
<evidence type="ECO:0000259" key="16">
    <source>
        <dbReference type="PROSITE" id="PS50968"/>
    </source>
</evidence>
<dbReference type="PROSITE" id="PS00188">
    <property type="entry name" value="BIOTIN"/>
    <property type="match status" value="1"/>
</dbReference>
<dbReference type="SUPFAM" id="SSF52440">
    <property type="entry name" value="PreATP-grasp domain"/>
    <property type="match status" value="1"/>
</dbReference>
<evidence type="ECO:0000313" key="19">
    <source>
        <dbReference type="EMBL" id="CAF0905570.1"/>
    </source>
</evidence>
<dbReference type="FunFam" id="3.30.1490.20:FF:000003">
    <property type="entry name" value="acetyl-CoA carboxylase isoform X1"/>
    <property type="match status" value="1"/>
</dbReference>
<dbReference type="Gene3D" id="3.30.470.20">
    <property type="entry name" value="ATP-grasp fold, B domain"/>
    <property type="match status" value="1"/>
</dbReference>
<dbReference type="SMART" id="SM00878">
    <property type="entry name" value="Biotin_carb_C"/>
    <property type="match status" value="1"/>
</dbReference>
<keyword evidence="10" id="KW-0443">Lipid metabolism</keyword>
<dbReference type="SUPFAM" id="SSF52047">
    <property type="entry name" value="RNI-like"/>
    <property type="match status" value="1"/>
</dbReference>
<dbReference type="InterPro" id="IPR011054">
    <property type="entry name" value="Rudment_hybrid_motif"/>
</dbReference>
<dbReference type="PROSITE" id="PS00866">
    <property type="entry name" value="CPSASE_1"/>
    <property type="match status" value="1"/>
</dbReference>
<feature type="domain" description="ATP-grasp" evidence="17">
    <location>
        <begin position="1194"/>
        <end position="1393"/>
    </location>
</feature>
<accession>A0A813ZUZ6</accession>
<evidence type="ECO:0000256" key="14">
    <source>
        <dbReference type="PROSITE-ProRule" id="PRU00409"/>
    </source>
</evidence>
<dbReference type="Pfam" id="PF23066">
    <property type="entry name" value="PH_21"/>
    <property type="match status" value="1"/>
</dbReference>
<dbReference type="Proteomes" id="UP000681722">
    <property type="component" value="Unassembled WGS sequence"/>
</dbReference>
<evidence type="ECO:0000256" key="15">
    <source>
        <dbReference type="SAM" id="MobiDB-lite"/>
    </source>
</evidence>
<dbReference type="Pfam" id="PF00289">
    <property type="entry name" value="Biotin_carb_N"/>
    <property type="match status" value="1"/>
</dbReference>
<dbReference type="InterPro" id="IPR050856">
    <property type="entry name" value="Biotin_carboxylase_complex"/>
</dbReference>
<dbReference type="InterPro" id="IPR005481">
    <property type="entry name" value="BC-like_N"/>
</dbReference>
<evidence type="ECO:0000256" key="6">
    <source>
        <dbReference type="ARBA" id="ARBA00022741"/>
    </source>
</evidence>
<comment type="caution">
    <text evidence="19">The sequence shown here is derived from an EMBL/GenBank/DDBJ whole genome shotgun (WGS) entry which is preliminary data.</text>
</comment>
<evidence type="ECO:0000259" key="17">
    <source>
        <dbReference type="PROSITE" id="PS50975"/>
    </source>
</evidence>
<evidence type="ECO:0000313" key="20">
    <source>
        <dbReference type="EMBL" id="CAF3687401.1"/>
    </source>
</evidence>
<dbReference type="InterPro" id="IPR056429">
    <property type="entry name" value="PH_CMIP"/>
</dbReference>
<dbReference type="OrthoDB" id="10056090at2759"/>
<dbReference type="GO" id="GO:0016042">
    <property type="term" value="P:lipid catabolic process"/>
    <property type="evidence" value="ECO:0007669"/>
    <property type="project" value="UniProtKB-KW"/>
</dbReference>
<dbReference type="Gene3D" id="3.30.700.30">
    <property type="match status" value="1"/>
</dbReference>
<evidence type="ECO:0000256" key="1">
    <source>
        <dbReference type="ARBA" id="ARBA00001953"/>
    </source>
</evidence>
<dbReference type="InterPro" id="IPR011764">
    <property type="entry name" value="Biotin_carboxylation_dom"/>
</dbReference>
<dbReference type="InterPro" id="IPR005482">
    <property type="entry name" value="Biotin_COase_C"/>
</dbReference>
<dbReference type="Pfam" id="PF02785">
    <property type="entry name" value="Biotin_carb_C"/>
    <property type="match status" value="1"/>
</dbReference>
<dbReference type="PROSITE" id="PS50975">
    <property type="entry name" value="ATP_GRASP"/>
    <property type="match status" value="1"/>
</dbReference>
<evidence type="ECO:0000256" key="8">
    <source>
        <dbReference type="ARBA" id="ARBA00022842"/>
    </source>
</evidence>
<name>A0A813ZUZ6_9BILA</name>
<sequence length="1745" mass="198953">MNSTNTNSTNINFRKQIQTLRYKLLLDGIVQVCRVPHAKNIIEKIRFSRFLRRWEEHHIVLSQSETYSKTPENYMDRPILYSAIEDVSVWSKTKMIDSDCRFCIRIVTNECIYFFQVNNLYLRDQWYYSIQWKRNKLKFEKILRSANRPEILMKEMKSMIDFAMNSPIEDSEVYQFPLEIVSEILQQQECNLPRFVHENVIVSLAPLLEKNYPSPEICDFFSKHCRDSPRSQIVIEMFTPVVQRILKHNTDFGKYPRMRIFIQDYLLALNSQNDGLKVVQDFIRSMHGPTMTCPFPRVLSNFVSVCLAAIYNFFEDRKNYKFVDKESCHAYEEETESQLICYTKMLQTMSSSDDWRPHLGLLLQSVPFPDEALTHDKFIEIFKNVVKNLVDDTRCEVHQTVLGIREGKEGWFEMFCLGGIACDDDGEMFSFMLSKLISCCCRKKRFLLSVNKLLPPLMLLALRENQSSLETLCAMLDLDAIENRDNKLQLISTLQSTQTGLKMYAKVCERQIALRELQQKGGPRKLTLPSRSTDNDLAKLLSSGSFGNLECLSLAFTNVTSACAEHLIKLPSLRYLNLWSTQFGDSGLELISEHLNRLQVLNLCETPVTDKGLAYLASMKQLRKLNLNSTHLSPLTFEALKEKLPALQECDIRYTDACSNSIYYQIYLELCVSSLDDITRLADKKAQHLIQFALHRLSLPTTSNHASTNIRPITTTNSLLPMNANGTISLRYRSSSSSTHDKKSVLNNNSPTRYSIPATKSDFVKFQSRFLANAIYTTNNHSIMNNSKNNLVQYSYSLNKPWLPKLDRNRHLLLSIQNFVSELIDQCMRAAFVQIDYIHLSETSSMNTNDVEENLASSILLFDCYPPFISAERLNTIQSFADQLLSSCFQQSYDSMEQYSSPHHKDKLLRTLSNRVVENVLNEAIESIKYENKFRKKRNNRMDNEKCSASLMTDDEKIVREAKKVTLSSDEEDNDDEMTKRKSLFVKQIRHRSSSAFKALKTKKEIKTNNENDEQYQSTLNLVTAMRAIFFSTTFRTRLILQQCLISKRLNSIYSPSYGPGNFYHLDHVDLNESKFDKILIANRGEIACRVIRTCQAMGIKTVAVHSDIDHNSLFVKMADEAICIGPAPTKLSYLNEDAILNAVKSSGAQAVHPGYGFLSENTKFAKKLSDHNVEFIGPSSESILAMGDKIESKRIAKKANISMIPGFDGEVNDVEHCVQISRDIGYPVMIKASAGGGGKGMRVAWNDEEARENFKLCKGEAASSFGDDRLLVEKFIDNPRHIEFQILGDKQGNVFYLNERECSIQRRNQKVIEEAPSVFLDDITRRKMGEEAVQLAKAVGYYSAGMCTVEFMVDSQKNFYFLEMNTRLQVEHPITEATIGIDLVHQMIRVAKGHSLRFKQEDIKFHGWAIECRVYAEDPYKAFGLPSIGRLTSYKDPSFIPNVRCDSGITEGSEISLYYDPLICKLTTFGKNRSEALTTMAQALDAYVIRGVTNNIPLLRDIITEERFVKGDITTKYLPAVYPQGFKGKMLNDQERLSLTAVAACVAVKSSIRDGSFKNMLRQTVRSLPKTYTYEILLNNKKVLCHVKASAENKQFEVQIDDNIPVFIDDNFKLSDHVIHAHVNNEIIALQLFKMESTGNVTLIYLGTKYELRVLPEAAAKYMSIMPEKKAIDYASVLISPMPGIVKSVNVQVGQSVSDGQEVCIVEAMKMQNKLTAGRTGKVKFVGIKEGDTVEDGKILIELE</sequence>
<comment type="cofactor">
    <cofactor evidence="1">
        <name>biotin</name>
        <dbReference type="ChEBI" id="CHEBI:57586"/>
    </cofactor>
</comment>
<dbReference type="FunFam" id="3.40.50.20:FF:000010">
    <property type="entry name" value="Propionyl-CoA carboxylase subunit alpha"/>
    <property type="match status" value="1"/>
</dbReference>
<dbReference type="PANTHER" id="PTHR18866">
    <property type="entry name" value="CARBOXYLASE:PYRUVATE/ACETYL-COA/PROPIONYL-COA CARBOXYLASE"/>
    <property type="match status" value="1"/>
</dbReference>
<keyword evidence="8" id="KW-0460">Magnesium</keyword>
<dbReference type="NCBIfam" id="NF006367">
    <property type="entry name" value="PRK08591.1"/>
    <property type="match status" value="1"/>
</dbReference>
<feature type="domain" description="Biotin carboxylation" evidence="18">
    <location>
        <begin position="1075"/>
        <end position="1524"/>
    </location>
</feature>
<dbReference type="EMBL" id="CAJOBC010001596">
    <property type="protein sequence ID" value="CAF3687401.1"/>
    <property type="molecule type" value="Genomic_DNA"/>
</dbReference>
<dbReference type="CDD" id="cd06850">
    <property type="entry name" value="biotinyl_domain"/>
    <property type="match status" value="1"/>
</dbReference>
<dbReference type="GO" id="GO:0004658">
    <property type="term" value="F:propionyl-CoA carboxylase activity"/>
    <property type="evidence" value="ECO:0007669"/>
    <property type="project" value="UniProtKB-EC"/>
</dbReference>
<dbReference type="SUPFAM" id="SSF56059">
    <property type="entry name" value="Glutathione synthetase ATP-binding domain-like"/>
    <property type="match status" value="1"/>
</dbReference>
<organism evidence="19 21">
    <name type="scientific">Didymodactylos carnosus</name>
    <dbReference type="NCBI Taxonomy" id="1234261"/>
    <lineage>
        <taxon>Eukaryota</taxon>
        <taxon>Metazoa</taxon>
        <taxon>Spiralia</taxon>
        <taxon>Gnathifera</taxon>
        <taxon>Rotifera</taxon>
        <taxon>Eurotatoria</taxon>
        <taxon>Bdelloidea</taxon>
        <taxon>Philodinida</taxon>
        <taxon>Philodinidae</taxon>
        <taxon>Didymodactylos</taxon>
    </lineage>
</organism>
<keyword evidence="11" id="KW-0464">Manganese</keyword>
<dbReference type="PROSITE" id="PS50968">
    <property type="entry name" value="BIOTINYL_LIPOYL"/>
    <property type="match status" value="1"/>
</dbReference>
<dbReference type="SMART" id="SM00368">
    <property type="entry name" value="LRR_RI"/>
    <property type="match status" value="2"/>
</dbReference>
<keyword evidence="7 14" id="KW-0067">ATP-binding</keyword>
<dbReference type="Proteomes" id="UP000663829">
    <property type="component" value="Unassembled WGS sequence"/>
</dbReference>
<evidence type="ECO:0000256" key="11">
    <source>
        <dbReference type="ARBA" id="ARBA00023211"/>
    </source>
</evidence>
<dbReference type="InterPro" id="IPR001882">
    <property type="entry name" value="Biotin_BS"/>
</dbReference>
<evidence type="ECO:0000256" key="7">
    <source>
        <dbReference type="ARBA" id="ARBA00022840"/>
    </source>
</evidence>
<dbReference type="Pfam" id="PF18140">
    <property type="entry name" value="PCC_BT"/>
    <property type="match status" value="1"/>
</dbReference>
<evidence type="ECO:0000259" key="18">
    <source>
        <dbReference type="PROSITE" id="PS50979"/>
    </source>
</evidence>
<dbReference type="SUPFAM" id="SSF50729">
    <property type="entry name" value="PH domain-like"/>
    <property type="match status" value="1"/>
</dbReference>
<dbReference type="InterPro" id="IPR005479">
    <property type="entry name" value="CPAse_ATP-bd"/>
</dbReference>
<feature type="domain" description="Lipoyl-binding" evidence="16">
    <location>
        <begin position="1670"/>
        <end position="1745"/>
    </location>
</feature>
<dbReference type="Pfam" id="PF00364">
    <property type="entry name" value="Biotin_lipoyl"/>
    <property type="match status" value="1"/>
</dbReference>
<dbReference type="InterPro" id="IPR041265">
    <property type="entry name" value="PCC_BT"/>
</dbReference>
<evidence type="ECO:0000313" key="21">
    <source>
        <dbReference type="Proteomes" id="UP000663829"/>
    </source>
</evidence>
<dbReference type="Gene3D" id="2.40.50.100">
    <property type="match status" value="1"/>
</dbReference>
<keyword evidence="12" id="KW-0092">Biotin</keyword>
<evidence type="ECO:0000256" key="12">
    <source>
        <dbReference type="ARBA" id="ARBA00023267"/>
    </source>
</evidence>
<dbReference type="GO" id="GO:0046872">
    <property type="term" value="F:metal ion binding"/>
    <property type="evidence" value="ECO:0007669"/>
    <property type="project" value="UniProtKB-KW"/>
</dbReference>
<evidence type="ECO:0000256" key="13">
    <source>
        <dbReference type="ARBA" id="ARBA00049495"/>
    </source>
</evidence>
<evidence type="ECO:0000256" key="9">
    <source>
        <dbReference type="ARBA" id="ARBA00022963"/>
    </source>
</evidence>
<dbReference type="SUPFAM" id="SSF51246">
    <property type="entry name" value="Rudiment single hybrid motif"/>
    <property type="match status" value="1"/>
</dbReference>